<dbReference type="Proteomes" id="UP000826271">
    <property type="component" value="Unassembled WGS sequence"/>
</dbReference>
<comment type="cofactor">
    <cofactor evidence="14 17">
        <name>heme b</name>
        <dbReference type="ChEBI" id="CHEBI:60344"/>
    </cofactor>
    <text evidence="14 17">Binds 1 heme b (iron(II)-protoporphyrin IX) group per subunit.</text>
</comment>
<evidence type="ECO:0000256" key="6">
    <source>
        <dbReference type="ARBA" id="ARBA00022723"/>
    </source>
</evidence>
<keyword evidence="10 16" id="KW-1015">Disulfide bond</keyword>
<dbReference type="InterPro" id="IPR019793">
    <property type="entry name" value="Peroxidases_heam-ligand_BS"/>
</dbReference>
<feature type="binding site" evidence="14">
    <location>
        <position position="75"/>
    </location>
    <ligand>
        <name>Ca(2+)</name>
        <dbReference type="ChEBI" id="CHEBI:29108"/>
        <label>1</label>
    </ligand>
</feature>
<keyword evidence="8 17" id="KW-0560">Oxidoreductase</keyword>
<dbReference type="GO" id="GO:0140825">
    <property type="term" value="F:lactoperoxidase activity"/>
    <property type="evidence" value="ECO:0007669"/>
    <property type="project" value="UniProtKB-EC"/>
</dbReference>
<feature type="binding site" evidence="13">
    <location>
        <position position="163"/>
    </location>
    <ligand>
        <name>substrate</name>
    </ligand>
</feature>
<evidence type="ECO:0000256" key="12">
    <source>
        <dbReference type="PIRSR" id="PIRSR600823-1"/>
    </source>
</evidence>
<evidence type="ECO:0000256" key="11">
    <source>
        <dbReference type="ARBA" id="ARBA00023180"/>
    </source>
</evidence>
<comment type="caution">
    <text evidence="19">The sequence shown here is derived from an EMBL/GenBank/DDBJ whole genome shotgun (WGS) entry which is preliminary data.</text>
</comment>
<proteinExistence type="inferred from homology"/>
<feature type="disulfide bond" evidence="16">
    <location>
        <begin position="34"/>
        <end position="114"/>
    </location>
</feature>
<evidence type="ECO:0000256" key="7">
    <source>
        <dbReference type="ARBA" id="ARBA00022837"/>
    </source>
</evidence>
<dbReference type="CDD" id="cd00693">
    <property type="entry name" value="secretory_peroxidase"/>
    <property type="match status" value="1"/>
</dbReference>
<evidence type="ECO:0000256" key="17">
    <source>
        <dbReference type="RuleBase" id="RU362060"/>
    </source>
</evidence>
<dbReference type="GO" id="GO:0006979">
    <property type="term" value="P:response to oxidative stress"/>
    <property type="evidence" value="ECO:0007669"/>
    <property type="project" value="UniProtKB-UniRule"/>
</dbReference>
<feature type="binding site" evidence="14">
    <location>
        <position position="69"/>
    </location>
    <ligand>
        <name>Ca(2+)</name>
        <dbReference type="ChEBI" id="CHEBI:29108"/>
        <label>1</label>
    </ligand>
</feature>
<evidence type="ECO:0000256" key="9">
    <source>
        <dbReference type="ARBA" id="ARBA00023004"/>
    </source>
</evidence>
<evidence type="ECO:0000256" key="5">
    <source>
        <dbReference type="ARBA" id="ARBA00022617"/>
    </source>
</evidence>
<evidence type="ECO:0000256" key="2">
    <source>
        <dbReference type="ARBA" id="ARBA00006873"/>
    </source>
</evidence>
<evidence type="ECO:0000256" key="16">
    <source>
        <dbReference type="PIRSR" id="PIRSR600823-5"/>
    </source>
</evidence>
<feature type="signal peptide" evidence="17">
    <location>
        <begin position="1"/>
        <end position="20"/>
    </location>
</feature>
<evidence type="ECO:0000256" key="10">
    <source>
        <dbReference type="ARBA" id="ARBA00023157"/>
    </source>
</evidence>
<dbReference type="EC" id="1.11.1.7" evidence="3 17"/>
<dbReference type="PRINTS" id="PR00461">
    <property type="entry name" value="PLPEROXIDASE"/>
</dbReference>
<evidence type="ECO:0000256" key="13">
    <source>
        <dbReference type="PIRSR" id="PIRSR600823-2"/>
    </source>
</evidence>
<keyword evidence="17" id="KW-0964">Secreted</keyword>
<feature type="binding site" evidence="14">
    <location>
        <position position="253"/>
    </location>
    <ligand>
        <name>Ca(2+)</name>
        <dbReference type="ChEBI" id="CHEBI:29108"/>
        <label>2</label>
    </ligand>
</feature>
<dbReference type="Gene3D" id="1.10.420.10">
    <property type="entry name" value="Peroxidase, domain 2"/>
    <property type="match status" value="1"/>
</dbReference>
<comment type="similarity">
    <text evidence="2">Belongs to the peroxidase family. Ascorbate peroxidase subfamily.</text>
</comment>
<feature type="binding site" evidence="14">
    <location>
        <position position="244"/>
    </location>
    <ligand>
        <name>Ca(2+)</name>
        <dbReference type="ChEBI" id="CHEBI:29108"/>
        <label>2</label>
    </ligand>
</feature>
<dbReference type="SUPFAM" id="SSF48113">
    <property type="entry name" value="Heme-dependent peroxidases"/>
    <property type="match status" value="1"/>
</dbReference>
<evidence type="ECO:0000313" key="20">
    <source>
        <dbReference type="Proteomes" id="UP000826271"/>
    </source>
</evidence>
<evidence type="ECO:0000256" key="3">
    <source>
        <dbReference type="ARBA" id="ARBA00012313"/>
    </source>
</evidence>
<dbReference type="InterPro" id="IPR010255">
    <property type="entry name" value="Haem_peroxidase_sf"/>
</dbReference>
<comment type="similarity">
    <text evidence="17">Belongs to the peroxidase family. Classical plant (class III) peroxidase subfamily.</text>
</comment>
<comment type="subcellular location">
    <subcellularLocation>
        <location evidence="17">Secreted</location>
    </subcellularLocation>
</comment>
<feature type="active site" description="Proton acceptor" evidence="12">
    <location>
        <position position="65"/>
    </location>
</feature>
<keyword evidence="17" id="KW-0376">Hydrogen peroxide</keyword>
<evidence type="ECO:0000256" key="8">
    <source>
        <dbReference type="ARBA" id="ARBA00023002"/>
    </source>
</evidence>
<dbReference type="AlphaFoldDB" id="A0AAV6XVK4"/>
<feature type="chain" id="PRO_5043091889" description="Peroxidase" evidence="17">
    <location>
        <begin position="21"/>
        <end position="325"/>
    </location>
</feature>
<organism evidence="19 20">
    <name type="scientific">Buddleja alternifolia</name>
    <dbReference type="NCBI Taxonomy" id="168488"/>
    <lineage>
        <taxon>Eukaryota</taxon>
        <taxon>Viridiplantae</taxon>
        <taxon>Streptophyta</taxon>
        <taxon>Embryophyta</taxon>
        <taxon>Tracheophyta</taxon>
        <taxon>Spermatophyta</taxon>
        <taxon>Magnoliopsida</taxon>
        <taxon>eudicotyledons</taxon>
        <taxon>Gunneridae</taxon>
        <taxon>Pentapetalae</taxon>
        <taxon>asterids</taxon>
        <taxon>lamiids</taxon>
        <taxon>Lamiales</taxon>
        <taxon>Scrophulariaceae</taxon>
        <taxon>Buddlejeae</taxon>
        <taxon>Buddleja</taxon>
    </lineage>
</organism>
<dbReference type="InterPro" id="IPR000823">
    <property type="entry name" value="Peroxidase_pln"/>
</dbReference>
<dbReference type="Gene3D" id="1.10.520.10">
    <property type="match status" value="1"/>
</dbReference>
<feature type="binding site" evidence="14">
    <location>
        <position position="248"/>
    </location>
    <ligand>
        <name>Ca(2+)</name>
        <dbReference type="ChEBI" id="CHEBI:29108"/>
        <label>2</label>
    </ligand>
</feature>
<comment type="function">
    <text evidence="17">Removal of H(2)O(2), oxidation of toxic reductants, biosynthesis and degradation of lignin, suberization, auxin catabolism, response to environmental stresses such as wounding, pathogen attack and oxidative stress.</text>
</comment>
<feature type="disulfide bond" evidence="16">
    <location>
        <begin position="120"/>
        <end position="321"/>
    </location>
</feature>
<gene>
    <name evidence="19" type="ORF">BUALT_Bualt04G0153800</name>
</gene>
<feature type="binding site" evidence="14">
    <location>
        <position position="73"/>
    </location>
    <ligand>
        <name>Ca(2+)</name>
        <dbReference type="ChEBI" id="CHEBI:29108"/>
        <label>1</label>
    </ligand>
</feature>
<sequence>MDLRVIAAIVLLFSPFKIEGQANGLSFDYYSKTCPQVEKIVRDEMNSFYSSDPSTPAAILRLVFHDCQVGGCDGSVLLDIKDKNHQQEFDSPKNFGIRKRELIDEIKLKIDTVCPQQVSCADILVLAARDGVAIAGGPTIRIPLGRKDTTVPHSKQEADVGLPRNNVNLTKAIQVFNQEVGITLEEVVAILGAHTLGGTHCDGLKERLYGNDTVVPPRNEAEFVNYLKKTCPKDGPNQFTTTFDLDPTPRSFDNKYYVNILNGRGLISLDAEFARDPRSVNIVKRFANDQEAFFQVFSSAFAKITTLGVLTGNKGVVRQKCSVLN</sequence>
<feature type="binding site" evidence="14">
    <location>
        <position position="71"/>
    </location>
    <ligand>
        <name>Ca(2+)</name>
        <dbReference type="ChEBI" id="CHEBI:29108"/>
        <label>1</label>
    </ligand>
</feature>
<evidence type="ECO:0000256" key="15">
    <source>
        <dbReference type="PIRSR" id="PIRSR600823-4"/>
    </source>
</evidence>
<keyword evidence="5 17" id="KW-0349">Heme</keyword>
<dbReference type="InterPro" id="IPR002016">
    <property type="entry name" value="Haem_peroxidase"/>
</dbReference>
<dbReference type="PANTHER" id="PTHR31517">
    <property type="match status" value="1"/>
</dbReference>
<keyword evidence="7 14" id="KW-0106">Calcium</keyword>
<keyword evidence="17" id="KW-0732">Signal</keyword>
<keyword evidence="20" id="KW-1185">Reference proteome</keyword>
<comment type="catalytic activity">
    <reaction evidence="1 17">
        <text>2 a phenolic donor + H2O2 = 2 a phenolic radical donor + 2 H2O</text>
        <dbReference type="Rhea" id="RHEA:56136"/>
        <dbReference type="ChEBI" id="CHEBI:15377"/>
        <dbReference type="ChEBI" id="CHEBI:16240"/>
        <dbReference type="ChEBI" id="CHEBI:139520"/>
        <dbReference type="ChEBI" id="CHEBI:139521"/>
        <dbReference type="EC" id="1.11.1.7"/>
    </reaction>
</comment>
<name>A0AAV6XVK4_9LAMI</name>
<dbReference type="GO" id="GO:0046872">
    <property type="term" value="F:metal ion binding"/>
    <property type="evidence" value="ECO:0007669"/>
    <property type="project" value="UniProtKB-UniRule"/>
</dbReference>
<dbReference type="GO" id="GO:0005576">
    <property type="term" value="C:extracellular region"/>
    <property type="evidence" value="ECO:0007669"/>
    <property type="project" value="UniProtKB-SubCell"/>
</dbReference>
<evidence type="ECO:0000259" key="18">
    <source>
        <dbReference type="PROSITE" id="PS50873"/>
    </source>
</evidence>
<dbReference type="GO" id="GO:0042744">
    <property type="term" value="P:hydrogen peroxide catabolic process"/>
    <property type="evidence" value="ECO:0007669"/>
    <property type="project" value="UniProtKB-KW"/>
</dbReference>
<keyword evidence="11" id="KW-0325">Glycoprotein</keyword>
<comment type="cofactor">
    <cofactor evidence="14 17">
        <name>Ca(2+)</name>
        <dbReference type="ChEBI" id="CHEBI:29108"/>
    </cofactor>
    <text evidence="14 17">Binds 2 calcium ions per subunit.</text>
</comment>
<feature type="binding site" evidence="14">
    <location>
        <position position="195"/>
    </location>
    <ligand>
        <name>Ca(2+)</name>
        <dbReference type="ChEBI" id="CHEBI:29108"/>
        <label>2</label>
    </ligand>
</feature>
<dbReference type="PROSITE" id="PS50873">
    <property type="entry name" value="PEROXIDASE_4"/>
    <property type="match status" value="1"/>
</dbReference>
<feature type="binding site" evidence="14">
    <location>
        <position position="66"/>
    </location>
    <ligand>
        <name>Ca(2+)</name>
        <dbReference type="ChEBI" id="CHEBI:29108"/>
        <label>1</label>
    </ligand>
</feature>
<dbReference type="EMBL" id="WHWC01000004">
    <property type="protein sequence ID" value="KAG8384777.1"/>
    <property type="molecule type" value="Genomic_DNA"/>
</dbReference>
<keyword evidence="6 14" id="KW-0479">Metal-binding</keyword>
<feature type="binding site" description="axial binding residue" evidence="14">
    <location>
        <position position="194"/>
    </location>
    <ligand>
        <name>heme b</name>
        <dbReference type="ChEBI" id="CHEBI:60344"/>
    </ligand>
    <ligandPart>
        <name>Fe</name>
        <dbReference type="ChEBI" id="CHEBI:18248"/>
    </ligandPart>
</feature>
<feature type="site" description="Transition state stabilizer" evidence="15">
    <location>
        <position position="61"/>
    </location>
</feature>
<feature type="disulfide bond" evidence="16">
    <location>
        <begin position="67"/>
        <end position="72"/>
    </location>
</feature>
<evidence type="ECO:0000256" key="4">
    <source>
        <dbReference type="ARBA" id="ARBA00022559"/>
    </source>
</evidence>
<evidence type="ECO:0000313" key="19">
    <source>
        <dbReference type="EMBL" id="KAG8384777.1"/>
    </source>
</evidence>
<reference evidence="19" key="1">
    <citation type="submission" date="2019-10" db="EMBL/GenBank/DDBJ databases">
        <authorList>
            <person name="Zhang R."/>
            <person name="Pan Y."/>
            <person name="Wang J."/>
            <person name="Ma R."/>
            <person name="Yu S."/>
        </authorList>
    </citation>
    <scope>NUCLEOTIDE SEQUENCE</scope>
    <source>
        <strain evidence="19">LA-IB0</strain>
        <tissue evidence="19">Leaf</tissue>
    </source>
</reference>
<accession>A0AAV6XVK4</accession>
<dbReference type="PROSITE" id="PS00435">
    <property type="entry name" value="PEROXIDASE_1"/>
    <property type="match status" value="1"/>
</dbReference>
<dbReference type="GO" id="GO:0020037">
    <property type="term" value="F:heme binding"/>
    <property type="evidence" value="ECO:0007669"/>
    <property type="project" value="UniProtKB-UniRule"/>
</dbReference>
<keyword evidence="9 14" id="KW-0408">Iron</keyword>
<dbReference type="PANTHER" id="PTHR31517:SF81">
    <property type="entry name" value="PEROXIDASE"/>
    <property type="match status" value="1"/>
</dbReference>
<dbReference type="PRINTS" id="PR00458">
    <property type="entry name" value="PEROXIDASE"/>
</dbReference>
<dbReference type="FunFam" id="1.10.420.10:FF:000001">
    <property type="entry name" value="Peroxidase"/>
    <property type="match status" value="1"/>
</dbReference>
<feature type="binding site" evidence="14">
    <location>
        <position position="88"/>
    </location>
    <ligand>
        <name>Ca(2+)</name>
        <dbReference type="ChEBI" id="CHEBI:29108"/>
        <label>1</label>
    </ligand>
</feature>
<feature type="domain" description="Plant heme peroxidase family profile" evidence="18">
    <location>
        <begin position="24"/>
        <end position="325"/>
    </location>
</feature>
<keyword evidence="4 17" id="KW-0575">Peroxidase</keyword>
<evidence type="ECO:0000256" key="14">
    <source>
        <dbReference type="PIRSR" id="PIRSR600823-3"/>
    </source>
</evidence>
<protein>
    <recommendedName>
        <fullName evidence="3 17">Peroxidase</fullName>
        <ecNumber evidence="3 17">1.11.1.7</ecNumber>
    </recommendedName>
</protein>
<dbReference type="Pfam" id="PF00141">
    <property type="entry name" value="peroxidase"/>
    <property type="match status" value="1"/>
</dbReference>
<evidence type="ECO:0000256" key="1">
    <source>
        <dbReference type="ARBA" id="ARBA00000189"/>
    </source>
</evidence>
<feature type="disulfide bond" evidence="16">
    <location>
        <begin position="201"/>
        <end position="231"/>
    </location>
</feature>
<dbReference type="InterPro" id="IPR033905">
    <property type="entry name" value="Secretory_peroxidase"/>
</dbReference>